<evidence type="ECO:0000313" key="1">
    <source>
        <dbReference type="EMBL" id="EAR21779.1"/>
    </source>
</evidence>
<dbReference type="AlphaFoldDB" id="A4BRF7"/>
<gene>
    <name evidence="1" type="ORF">NB231_03580</name>
</gene>
<reference evidence="1 2" key="1">
    <citation type="submission" date="2006-02" db="EMBL/GenBank/DDBJ databases">
        <authorList>
            <person name="Waterbury J."/>
            <person name="Ferriera S."/>
            <person name="Johnson J."/>
            <person name="Kravitz S."/>
            <person name="Halpern A."/>
            <person name="Remington K."/>
            <person name="Beeson K."/>
            <person name="Tran B."/>
            <person name="Rogers Y.-H."/>
            <person name="Friedman R."/>
            <person name="Venter J.C."/>
        </authorList>
    </citation>
    <scope>NUCLEOTIDE SEQUENCE [LARGE SCALE GENOMIC DNA]</scope>
    <source>
        <strain evidence="1 2">Nb-231</strain>
    </source>
</reference>
<organism evidence="1 2">
    <name type="scientific">Nitrococcus mobilis Nb-231</name>
    <dbReference type="NCBI Taxonomy" id="314278"/>
    <lineage>
        <taxon>Bacteria</taxon>
        <taxon>Pseudomonadati</taxon>
        <taxon>Pseudomonadota</taxon>
        <taxon>Gammaproteobacteria</taxon>
        <taxon>Chromatiales</taxon>
        <taxon>Ectothiorhodospiraceae</taxon>
        <taxon>Nitrococcus</taxon>
    </lineage>
</organism>
<keyword evidence="2" id="KW-1185">Reference proteome</keyword>
<protein>
    <submittedName>
        <fullName evidence="1">Uncharacterized protein</fullName>
    </submittedName>
</protein>
<dbReference type="Proteomes" id="UP000003374">
    <property type="component" value="Unassembled WGS sequence"/>
</dbReference>
<name>A4BRF7_9GAMM</name>
<proteinExistence type="predicted"/>
<accession>A4BRF7</accession>
<comment type="caution">
    <text evidence="1">The sequence shown here is derived from an EMBL/GenBank/DDBJ whole genome shotgun (WGS) entry which is preliminary data.</text>
</comment>
<dbReference type="EMBL" id="AAOF01000006">
    <property type="protein sequence ID" value="EAR21779.1"/>
    <property type="molecule type" value="Genomic_DNA"/>
</dbReference>
<dbReference type="HOGENOM" id="CLU_3374827_0_0_6"/>
<sequence length="34" mass="3952">MCSTRARTEERLRLVRLFAPVSLCLELAFKDTPQ</sequence>
<evidence type="ECO:0000313" key="2">
    <source>
        <dbReference type="Proteomes" id="UP000003374"/>
    </source>
</evidence>